<proteinExistence type="predicted"/>
<keyword evidence="1" id="KW-1133">Transmembrane helix</keyword>
<evidence type="ECO:0000313" key="2">
    <source>
        <dbReference type="EMBL" id="DAD78671.1"/>
    </source>
</evidence>
<keyword evidence="1" id="KW-0472">Membrane</keyword>
<name>A0A8S5M9B6_9CAUD</name>
<organism evidence="2">
    <name type="scientific">Siphoviridae sp. ctB3v5</name>
    <dbReference type="NCBI Taxonomy" id="2826186"/>
    <lineage>
        <taxon>Viruses</taxon>
        <taxon>Duplodnaviria</taxon>
        <taxon>Heunggongvirae</taxon>
        <taxon>Uroviricota</taxon>
        <taxon>Caudoviricetes</taxon>
    </lineage>
</organism>
<keyword evidence="1" id="KW-0812">Transmembrane</keyword>
<accession>A0A8S5M9B6</accession>
<reference evidence="2" key="1">
    <citation type="journal article" date="2021" name="Proc. Natl. Acad. Sci. U.S.A.">
        <title>A Catalog of Tens of Thousands of Viruses from Human Metagenomes Reveals Hidden Associations with Chronic Diseases.</title>
        <authorList>
            <person name="Tisza M.J."/>
            <person name="Buck C.B."/>
        </authorList>
    </citation>
    <scope>NUCLEOTIDE SEQUENCE</scope>
    <source>
        <strain evidence="2">CtB3v5</strain>
    </source>
</reference>
<feature type="transmembrane region" description="Helical" evidence="1">
    <location>
        <begin position="6"/>
        <end position="25"/>
    </location>
</feature>
<evidence type="ECO:0000256" key="1">
    <source>
        <dbReference type="SAM" id="Phobius"/>
    </source>
</evidence>
<protein>
    <submittedName>
        <fullName evidence="2">Uncharacterized protein</fullName>
    </submittedName>
</protein>
<sequence>MRGNFSHFNISYLTHILPLFLYNYYTKNFF</sequence>
<dbReference type="EMBL" id="BK014849">
    <property type="protein sequence ID" value="DAD78671.1"/>
    <property type="molecule type" value="Genomic_DNA"/>
</dbReference>